<dbReference type="RefSeq" id="WP_237381390.1">
    <property type="nucleotide sequence ID" value="NZ_CP071793.1"/>
</dbReference>
<gene>
    <name evidence="2" type="ORF">J3U87_02220</name>
</gene>
<dbReference type="AlphaFoldDB" id="A0A8A4TMQ1"/>
<evidence type="ECO:0000313" key="2">
    <source>
        <dbReference type="EMBL" id="QTD51259.1"/>
    </source>
</evidence>
<sequence>MSDNTKKYLVFAAQGILGIIFFVMGGLNGFFHFMEPPTPSASAGAFMGAMAATGYFFPLVKSIELVGGGLLLVNRFVPFALVLLAPIIVGIFTLHLFLDPGALGLSILTVALEVFLAVMYRDNYKGMFAMKAAPA</sequence>
<evidence type="ECO:0008006" key="4">
    <source>
        <dbReference type="Google" id="ProtNLM"/>
    </source>
</evidence>
<reference evidence="2" key="1">
    <citation type="submission" date="2021-03" db="EMBL/GenBank/DDBJ databases">
        <title>Acanthopleuribacteraceae sp. M133.</title>
        <authorList>
            <person name="Wang G."/>
        </authorList>
    </citation>
    <scope>NUCLEOTIDE SEQUENCE</scope>
    <source>
        <strain evidence="2">M133</strain>
    </source>
</reference>
<keyword evidence="1" id="KW-0472">Membrane</keyword>
<dbReference type="KEGG" id="scor:J3U87_02220"/>
<feature type="transmembrane region" description="Helical" evidence="1">
    <location>
        <begin position="72"/>
        <end position="96"/>
    </location>
</feature>
<keyword evidence="3" id="KW-1185">Reference proteome</keyword>
<keyword evidence="1" id="KW-1133">Transmembrane helix</keyword>
<keyword evidence="1" id="KW-0812">Transmembrane</keyword>
<organism evidence="2 3">
    <name type="scientific">Sulfidibacter corallicola</name>
    <dbReference type="NCBI Taxonomy" id="2818388"/>
    <lineage>
        <taxon>Bacteria</taxon>
        <taxon>Pseudomonadati</taxon>
        <taxon>Acidobacteriota</taxon>
        <taxon>Holophagae</taxon>
        <taxon>Acanthopleuribacterales</taxon>
        <taxon>Acanthopleuribacteraceae</taxon>
        <taxon>Sulfidibacter</taxon>
    </lineage>
</organism>
<proteinExistence type="predicted"/>
<accession>A0A8A4TMQ1</accession>
<feature type="transmembrane region" description="Helical" evidence="1">
    <location>
        <begin position="102"/>
        <end position="120"/>
    </location>
</feature>
<evidence type="ECO:0000256" key="1">
    <source>
        <dbReference type="SAM" id="Phobius"/>
    </source>
</evidence>
<protein>
    <recommendedName>
        <fullName evidence="4">DoxX protein</fullName>
    </recommendedName>
</protein>
<feature type="transmembrane region" description="Helical" evidence="1">
    <location>
        <begin position="9"/>
        <end position="31"/>
    </location>
</feature>
<feature type="transmembrane region" description="Helical" evidence="1">
    <location>
        <begin position="43"/>
        <end position="60"/>
    </location>
</feature>
<name>A0A8A4TMQ1_SULCO</name>
<dbReference type="EMBL" id="CP071793">
    <property type="protein sequence ID" value="QTD51259.1"/>
    <property type="molecule type" value="Genomic_DNA"/>
</dbReference>
<evidence type="ECO:0000313" key="3">
    <source>
        <dbReference type="Proteomes" id="UP000663929"/>
    </source>
</evidence>
<dbReference type="Proteomes" id="UP000663929">
    <property type="component" value="Chromosome"/>
</dbReference>